<organism evidence="1 2">
    <name type="scientific">Xanthomonas sacchari</name>
    <dbReference type="NCBI Taxonomy" id="56458"/>
    <lineage>
        <taxon>Bacteria</taxon>
        <taxon>Pseudomonadati</taxon>
        <taxon>Pseudomonadota</taxon>
        <taxon>Gammaproteobacteria</taxon>
        <taxon>Lysobacterales</taxon>
        <taxon>Lysobacteraceae</taxon>
        <taxon>Xanthomonas</taxon>
    </lineage>
</organism>
<gene>
    <name evidence="1" type="ORF">NB700_002059</name>
</gene>
<sequence>MLLLALAMSLGSALLAGLLPAWQAMRVSTALQLKSQ</sequence>
<reference evidence="1 2" key="1">
    <citation type="submission" date="2022-06" db="EMBL/GenBank/DDBJ databases">
        <title>Dynamics of rice microbiomes reveals core vertical transmitted seed endophytes.</title>
        <authorList>
            <person name="Liao K."/>
            <person name="Zhang X."/>
        </authorList>
    </citation>
    <scope>NUCLEOTIDE SEQUENCE [LARGE SCALE GENOMIC DNA]</scope>
    <source>
        <strain evidence="1 2">YT10-10-1</strain>
    </source>
</reference>
<evidence type="ECO:0000313" key="2">
    <source>
        <dbReference type="Proteomes" id="UP001320843"/>
    </source>
</evidence>
<evidence type="ECO:0000313" key="1">
    <source>
        <dbReference type="EMBL" id="MCW0399503.1"/>
    </source>
</evidence>
<accession>A0ABT3DVI8</accession>
<dbReference type="Proteomes" id="UP001320843">
    <property type="component" value="Unassembled WGS sequence"/>
</dbReference>
<dbReference type="EMBL" id="JANFWR010000012">
    <property type="protein sequence ID" value="MCW0399503.1"/>
    <property type="molecule type" value="Genomic_DNA"/>
</dbReference>
<comment type="caution">
    <text evidence="1">The sequence shown here is derived from an EMBL/GenBank/DDBJ whole genome shotgun (WGS) entry which is preliminary data.</text>
</comment>
<proteinExistence type="predicted"/>
<name>A0ABT3DVI8_9XANT</name>
<keyword evidence="2" id="KW-1185">Reference proteome</keyword>
<protein>
    <submittedName>
        <fullName evidence="1">Uncharacterized protein</fullName>
    </submittedName>
</protein>